<protein>
    <submittedName>
        <fullName evidence="1">DUF1934 domain-containing protein</fullName>
    </submittedName>
</protein>
<dbReference type="Proteomes" id="UP000500741">
    <property type="component" value="Chromosome"/>
</dbReference>
<dbReference type="SUPFAM" id="SSF50814">
    <property type="entry name" value="Lipocalins"/>
    <property type="match status" value="1"/>
</dbReference>
<dbReference type="KEGG" id="wco:G7084_02315"/>
<gene>
    <name evidence="1" type="ORF">G7084_02315</name>
</gene>
<keyword evidence="2" id="KW-1185">Reference proteome</keyword>
<dbReference type="AlphaFoldDB" id="A0A6G8AYU0"/>
<accession>A0A6G8AYU0</accession>
<proteinExistence type="predicted"/>
<sequence length="133" mass="15136">MLQKITIMLTNTIQQADTTEVFTFDEPGTLSVINDHTYLRFTETAPVKTPVTVKINPDHTLMITRNGQSKLQLTLNPTIPTVTHYHTPLGVINMTVQTDQTIIHLDQGIIWARYTLYQGDDLVGQYTFDLNFK</sequence>
<dbReference type="InterPro" id="IPR012674">
    <property type="entry name" value="Calycin"/>
</dbReference>
<dbReference type="Gene3D" id="2.40.128.20">
    <property type="match status" value="1"/>
</dbReference>
<dbReference type="Pfam" id="PF09148">
    <property type="entry name" value="DUF1934"/>
    <property type="match status" value="1"/>
</dbReference>
<reference evidence="1 2" key="1">
    <citation type="submission" date="2020-03" db="EMBL/GenBank/DDBJ databases">
        <title>Weissella sp. nov., isolated from Cybister lewisianus.</title>
        <authorList>
            <person name="Hyun D.-W."/>
            <person name="Bae J.-W."/>
        </authorList>
    </citation>
    <scope>NUCLEOTIDE SEQUENCE [LARGE SCALE GENOMIC DNA]</scope>
    <source>
        <strain evidence="1 2">HDW19</strain>
    </source>
</reference>
<dbReference type="RefSeq" id="WP_166009696.1">
    <property type="nucleotide sequence ID" value="NZ_CP049888.1"/>
</dbReference>
<dbReference type="EMBL" id="CP049888">
    <property type="protein sequence ID" value="QIL50261.1"/>
    <property type="molecule type" value="Genomic_DNA"/>
</dbReference>
<evidence type="ECO:0000313" key="2">
    <source>
        <dbReference type="Proteomes" id="UP000500741"/>
    </source>
</evidence>
<name>A0A6G8AYU0_9LACO</name>
<organism evidence="1 2">
    <name type="scientific">Weissella coleopterorum</name>
    <dbReference type="NCBI Taxonomy" id="2714949"/>
    <lineage>
        <taxon>Bacteria</taxon>
        <taxon>Bacillati</taxon>
        <taxon>Bacillota</taxon>
        <taxon>Bacilli</taxon>
        <taxon>Lactobacillales</taxon>
        <taxon>Lactobacillaceae</taxon>
        <taxon>Weissella</taxon>
    </lineage>
</organism>
<evidence type="ECO:0000313" key="1">
    <source>
        <dbReference type="EMBL" id="QIL50261.1"/>
    </source>
</evidence>
<dbReference type="InterPro" id="IPR015231">
    <property type="entry name" value="DUF1934"/>
</dbReference>